<dbReference type="STRING" id="36166.T1GH90"/>
<dbReference type="Gene3D" id="2.30.29.30">
    <property type="entry name" value="Pleckstrin-homology domain (PH domain)/Phosphotyrosine-binding domain (PTB)"/>
    <property type="match status" value="1"/>
</dbReference>
<dbReference type="InterPro" id="IPR039026">
    <property type="entry name" value="PH_PKB"/>
</dbReference>
<dbReference type="InterPro" id="IPR011993">
    <property type="entry name" value="PH-like_dom_sf"/>
</dbReference>
<dbReference type="FunFam" id="2.30.29.30:FF:000404">
    <property type="entry name" value="Non-specific serine/threonine protein kinase"/>
    <property type="match status" value="1"/>
</dbReference>
<sequence>MMSTEEKSSSSTAANVVKQGWLYKRGEHIKTWRARYFILKDDGQLLGYRNNNDPANNVEPTNNFTVKRCQIMTLDKPKPFTFIIRGLQWTQIIERTFHVDTEEERQSWTEAIRNVANRIEPSESIPHGLSHEVDMNDVDMASIAEVELLQPFQLQVGTSTGKVSGKKKVNYYLNY</sequence>
<dbReference type="Pfam" id="PF00169">
    <property type="entry name" value="PH"/>
    <property type="match status" value="1"/>
</dbReference>
<dbReference type="PANTHER" id="PTHR14336">
    <property type="entry name" value="TANDEM PH DOMAIN CONTAINING PROTEIN"/>
    <property type="match status" value="1"/>
</dbReference>
<dbReference type="Proteomes" id="UP000015102">
    <property type="component" value="Unassembled WGS sequence"/>
</dbReference>
<dbReference type="CDD" id="cd01241">
    <property type="entry name" value="PH_PKB"/>
    <property type="match status" value="1"/>
</dbReference>
<dbReference type="GO" id="GO:0032869">
    <property type="term" value="P:cellular response to insulin stimulus"/>
    <property type="evidence" value="ECO:0007669"/>
    <property type="project" value="UniProtKB-ARBA"/>
</dbReference>
<dbReference type="InterPro" id="IPR051707">
    <property type="entry name" value="PI-Interact_SigTrans_Reg"/>
</dbReference>
<keyword evidence="5" id="KW-1185">Reference proteome</keyword>
<dbReference type="PANTHER" id="PTHR14336:SF8">
    <property type="entry name" value="PROTEIN OPY1"/>
    <property type="match status" value="1"/>
</dbReference>
<comment type="catalytic activity">
    <reaction evidence="1">
        <text>L-threonyl-[protein] + ATP = O-phospho-L-threonyl-[protein] + ADP + H(+)</text>
        <dbReference type="Rhea" id="RHEA:46608"/>
        <dbReference type="Rhea" id="RHEA-COMP:11060"/>
        <dbReference type="Rhea" id="RHEA-COMP:11605"/>
        <dbReference type="ChEBI" id="CHEBI:15378"/>
        <dbReference type="ChEBI" id="CHEBI:30013"/>
        <dbReference type="ChEBI" id="CHEBI:30616"/>
        <dbReference type="ChEBI" id="CHEBI:61977"/>
        <dbReference type="ChEBI" id="CHEBI:456216"/>
        <dbReference type="EC" id="2.7.11.1"/>
    </reaction>
</comment>
<evidence type="ECO:0000256" key="1">
    <source>
        <dbReference type="ARBA" id="ARBA00047899"/>
    </source>
</evidence>
<evidence type="ECO:0000259" key="3">
    <source>
        <dbReference type="PROSITE" id="PS50003"/>
    </source>
</evidence>
<evidence type="ECO:0000313" key="4">
    <source>
        <dbReference type="EnsemblMetazoa" id="MESCA002780-PA"/>
    </source>
</evidence>
<dbReference type="SMART" id="SM00233">
    <property type="entry name" value="PH"/>
    <property type="match status" value="1"/>
</dbReference>
<name>T1GH90_MEGSC</name>
<dbReference type="GO" id="GO:0004674">
    <property type="term" value="F:protein serine/threonine kinase activity"/>
    <property type="evidence" value="ECO:0007669"/>
    <property type="project" value="UniProtKB-EC"/>
</dbReference>
<accession>T1GH90</accession>
<comment type="catalytic activity">
    <reaction evidence="2">
        <text>L-seryl-[protein] + ATP = O-phospho-L-seryl-[protein] + ADP + H(+)</text>
        <dbReference type="Rhea" id="RHEA:17989"/>
        <dbReference type="Rhea" id="RHEA-COMP:9863"/>
        <dbReference type="Rhea" id="RHEA-COMP:11604"/>
        <dbReference type="ChEBI" id="CHEBI:15378"/>
        <dbReference type="ChEBI" id="CHEBI:29999"/>
        <dbReference type="ChEBI" id="CHEBI:30616"/>
        <dbReference type="ChEBI" id="CHEBI:83421"/>
        <dbReference type="ChEBI" id="CHEBI:456216"/>
        <dbReference type="EC" id="2.7.11.1"/>
    </reaction>
</comment>
<reference evidence="5" key="1">
    <citation type="submission" date="2013-02" db="EMBL/GenBank/DDBJ databases">
        <authorList>
            <person name="Hughes D."/>
        </authorList>
    </citation>
    <scope>NUCLEOTIDE SEQUENCE</scope>
    <source>
        <strain>Durham</strain>
        <strain evidence="5">NC isolate 2 -- Noor lab</strain>
    </source>
</reference>
<dbReference type="AlphaFoldDB" id="T1GH90"/>
<dbReference type="PROSITE" id="PS50003">
    <property type="entry name" value="PH_DOMAIN"/>
    <property type="match status" value="1"/>
</dbReference>
<dbReference type="HOGENOM" id="CLU_1534293_0_0_1"/>
<dbReference type="EnsemblMetazoa" id="MESCA002780-RA">
    <property type="protein sequence ID" value="MESCA002780-PA"/>
    <property type="gene ID" value="MESCA002780"/>
</dbReference>
<proteinExistence type="predicted"/>
<evidence type="ECO:0000256" key="2">
    <source>
        <dbReference type="ARBA" id="ARBA00048679"/>
    </source>
</evidence>
<feature type="domain" description="PH" evidence="3">
    <location>
        <begin position="15"/>
        <end position="117"/>
    </location>
</feature>
<reference evidence="4" key="2">
    <citation type="submission" date="2015-06" db="UniProtKB">
        <authorList>
            <consortium name="EnsemblMetazoa"/>
        </authorList>
    </citation>
    <scope>IDENTIFICATION</scope>
</reference>
<protein>
    <recommendedName>
        <fullName evidence="3">PH domain-containing protein</fullName>
    </recommendedName>
</protein>
<dbReference type="SUPFAM" id="SSF50729">
    <property type="entry name" value="PH domain-like"/>
    <property type="match status" value="1"/>
</dbReference>
<evidence type="ECO:0000313" key="5">
    <source>
        <dbReference type="Proteomes" id="UP000015102"/>
    </source>
</evidence>
<organism evidence="4 5">
    <name type="scientific">Megaselia scalaris</name>
    <name type="common">Humpbacked fly</name>
    <name type="synonym">Phora scalaris</name>
    <dbReference type="NCBI Taxonomy" id="36166"/>
    <lineage>
        <taxon>Eukaryota</taxon>
        <taxon>Metazoa</taxon>
        <taxon>Ecdysozoa</taxon>
        <taxon>Arthropoda</taxon>
        <taxon>Hexapoda</taxon>
        <taxon>Insecta</taxon>
        <taxon>Pterygota</taxon>
        <taxon>Neoptera</taxon>
        <taxon>Endopterygota</taxon>
        <taxon>Diptera</taxon>
        <taxon>Brachycera</taxon>
        <taxon>Muscomorpha</taxon>
        <taxon>Platypezoidea</taxon>
        <taxon>Phoridae</taxon>
        <taxon>Megaseliini</taxon>
        <taxon>Megaselia</taxon>
    </lineage>
</organism>
<dbReference type="EMBL" id="CAQQ02051749">
    <property type="status" value="NOT_ANNOTATED_CDS"/>
    <property type="molecule type" value="Genomic_DNA"/>
</dbReference>
<dbReference type="InterPro" id="IPR001849">
    <property type="entry name" value="PH_domain"/>
</dbReference>